<keyword evidence="6" id="KW-0520">NAD</keyword>
<proteinExistence type="inferred from homology"/>
<name>A0A8J6IPL4_9FIRM</name>
<keyword evidence="6" id="KW-0547">Nucleotide-binding</keyword>
<feature type="disulfide bond" description="Redox-active" evidence="7">
    <location>
        <begin position="43"/>
        <end position="48"/>
    </location>
</feature>
<feature type="binding site" evidence="6">
    <location>
        <begin position="176"/>
        <end position="183"/>
    </location>
    <ligand>
        <name>NAD(+)</name>
        <dbReference type="ChEBI" id="CHEBI:57540"/>
    </ligand>
</feature>
<dbReference type="FunFam" id="3.30.390.30:FF:000001">
    <property type="entry name" value="Dihydrolipoyl dehydrogenase"/>
    <property type="match status" value="1"/>
</dbReference>
<evidence type="ECO:0000256" key="1">
    <source>
        <dbReference type="ARBA" id="ARBA00007532"/>
    </source>
</evidence>
<keyword evidence="11" id="KW-1185">Reference proteome</keyword>
<dbReference type="PRINTS" id="PR00368">
    <property type="entry name" value="FADPNR"/>
</dbReference>
<keyword evidence="3 6" id="KW-0274">FAD</keyword>
<dbReference type="Pfam" id="PF02852">
    <property type="entry name" value="Pyr_redox_dim"/>
    <property type="match status" value="1"/>
</dbReference>
<keyword evidence="4" id="KW-0560">Oxidoreductase</keyword>
<feature type="active site" description="Proton acceptor" evidence="5">
    <location>
        <position position="441"/>
    </location>
</feature>
<accession>A0A8J6IPL4</accession>
<dbReference type="InterPro" id="IPR001100">
    <property type="entry name" value="Pyr_nuc-diS_OxRdtase"/>
</dbReference>
<dbReference type="SUPFAM" id="SSF55424">
    <property type="entry name" value="FAD/NAD-linked reductases, dimerisation (C-terminal) domain"/>
    <property type="match status" value="1"/>
</dbReference>
<keyword evidence="2" id="KW-0285">Flavoprotein</keyword>
<reference evidence="10" key="1">
    <citation type="submission" date="2020-08" db="EMBL/GenBank/DDBJ databases">
        <authorList>
            <person name="Liu C."/>
            <person name="Sun Q."/>
        </authorList>
    </citation>
    <scope>NUCLEOTIDE SEQUENCE</scope>
    <source>
        <strain evidence="10">NSJ-65</strain>
    </source>
</reference>
<dbReference type="EMBL" id="JACOGI010000001">
    <property type="protein sequence ID" value="MBC3515901.1"/>
    <property type="molecule type" value="Genomic_DNA"/>
</dbReference>
<dbReference type="InterPro" id="IPR004099">
    <property type="entry name" value="Pyr_nucl-diS_OxRdtase_dimer"/>
</dbReference>
<dbReference type="InterPro" id="IPR023753">
    <property type="entry name" value="FAD/NAD-binding_dom"/>
</dbReference>
<evidence type="ECO:0000313" key="10">
    <source>
        <dbReference type="EMBL" id="MBC3515901.1"/>
    </source>
</evidence>
<evidence type="ECO:0000256" key="5">
    <source>
        <dbReference type="PIRSR" id="PIRSR000350-2"/>
    </source>
</evidence>
<evidence type="ECO:0000256" key="6">
    <source>
        <dbReference type="PIRSR" id="PIRSR000350-3"/>
    </source>
</evidence>
<evidence type="ECO:0000256" key="4">
    <source>
        <dbReference type="ARBA" id="ARBA00023002"/>
    </source>
</evidence>
<dbReference type="SUPFAM" id="SSF51905">
    <property type="entry name" value="FAD/NAD(P)-binding domain"/>
    <property type="match status" value="1"/>
</dbReference>
<feature type="binding site" evidence="6">
    <location>
        <position position="52"/>
    </location>
    <ligand>
        <name>FAD</name>
        <dbReference type="ChEBI" id="CHEBI:57692"/>
    </ligand>
</feature>
<evidence type="ECO:0000259" key="8">
    <source>
        <dbReference type="Pfam" id="PF02852"/>
    </source>
</evidence>
<evidence type="ECO:0000313" key="11">
    <source>
        <dbReference type="Proteomes" id="UP000597668"/>
    </source>
</evidence>
<dbReference type="PIRSF" id="PIRSF000350">
    <property type="entry name" value="Mercury_reductase_MerA"/>
    <property type="match status" value="1"/>
</dbReference>
<protein>
    <submittedName>
        <fullName evidence="10">FAD-dependent oxidoreductase</fullName>
    </submittedName>
</protein>
<feature type="domain" description="Pyridine nucleotide-disulphide oxidoreductase dimerisation" evidence="8">
    <location>
        <begin position="343"/>
        <end position="449"/>
    </location>
</feature>
<comment type="caution">
    <text evidence="10">The sequence shown here is derived from an EMBL/GenBank/DDBJ whole genome shotgun (WGS) entry which is preliminary data.</text>
</comment>
<dbReference type="GO" id="GO:0050660">
    <property type="term" value="F:flavin adenine dinucleotide binding"/>
    <property type="evidence" value="ECO:0007669"/>
    <property type="project" value="TreeGrafter"/>
</dbReference>
<dbReference type="Pfam" id="PF07992">
    <property type="entry name" value="Pyr_redox_2"/>
    <property type="match status" value="1"/>
</dbReference>
<dbReference type="Proteomes" id="UP000597668">
    <property type="component" value="Unassembled WGS sequence"/>
</dbReference>
<dbReference type="PANTHER" id="PTHR43014:SF4">
    <property type="entry name" value="PYRIDINE NUCLEOTIDE-DISULFIDE OXIDOREDUCTASE RCLA-RELATED"/>
    <property type="match status" value="1"/>
</dbReference>
<comment type="similarity">
    <text evidence="1">Belongs to the class-I pyridine nucleotide-disulfide oxidoreductase family.</text>
</comment>
<dbReference type="PANTHER" id="PTHR43014">
    <property type="entry name" value="MERCURIC REDUCTASE"/>
    <property type="match status" value="1"/>
</dbReference>
<evidence type="ECO:0000259" key="9">
    <source>
        <dbReference type="Pfam" id="PF07992"/>
    </source>
</evidence>
<dbReference type="Gene3D" id="3.50.50.60">
    <property type="entry name" value="FAD/NAD(P)-binding domain"/>
    <property type="match status" value="2"/>
</dbReference>
<dbReference type="InterPro" id="IPR016156">
    <property type="entry name" value="FAD/NAD-linked_Rdtase_dimer_sf"/>
</dbReference>
<dbReference type="GO" id="GO:0003955">
    <property type="term" value="F:NAD(P)H dehydrogenase (quinone) activity"/>
    <property type="evidence" value="ECO:0007669"/>
    <property type="project" value="TreeGrafter"/>
</dbReference>
<evidence type="ECO:0000256" key="7">
    <source>
        <dbReference type="PIRSR" id="PIRSR000350-4"/>
    </source>
</evidence>
<feature type="binding site" evidence="6">
    <location>
        <position position="307"/>
    </location>
    <ligand>
        <name>FAD</name>
        <dbReference type="ChEBI" id="CHEBI:57692"/>
    </ligand>
</feature>
<evidence type="ECO:0000256" key="3">
    <source>
        <dbReference type="ARBA" id="ARBA00022827"/>
    </source>
</evidence>
<dbReference type="InterPro" id="IPR036188">
    <property type="entry name" value="FAD/NAD-bd_sf"/>
</dbReference>
<evidence type="ECO:0000256" key="2">
    <source>
        <dbReference type="ARBA" id="ARBA00022630"/>
    </source>
</evidence>
<dbReference type="RefSeq" id="WP_186487748.1">
    <property type="nucleotide sequence ID" value="NZ_JACOGI010000001.1"/>
</dbReference>
<dbReference type="PRINTS" id="PR00411">
    <property type="entry name" value="PNDRDTASEI"/>
</dbReference>
<sequence>MKRYDDIIIGFGKGGKTLAGALAGSGRRVALIEQSAQMYGGTCINVACIPSKSLEHSARMSAAQGGSFADRAARYAQAIAKKRRLTAALRQKNLAKLQSAGVEVILGRAAFTGPQTLSVALPDGGIQQLQGGHIFINTGAQPNLPAIPGLKESRYTYTSQTLMELDALPAELVIIGGGYIGLEFASYYQNFGARVTVVQNTGDFMPREDAEVAAAVRQSLQDRGVQLLFGAQVQRVEDGPDAATVYLQQAGERRALSAQAVLVAVGRHPNTEGLGCERAGVALTDRGAVQVDEQLRTTAPGVWAMGDVAGGLQFTYISLDDSRIVKSQLLGDGGRTTQNRGAVPYSVFLDPPMARVGLTEQEAKDRGLSVQVARLPVAAIPKAQVLDQTTGLFKVVIEAASGRILGAHLFGAEAHELINIFKLAIDIGVPYTVLRDNIYTHPTMAEGIGDLLAAVR</sequence>
<feature type="domain" description="FAD/NAD(P)-binding" evidence="9">
    <location>
        <begin position="6"/>
        <end position="316"/>
    </location>
</feature>
<organism evidence="10 11">
    <name type="scientific">Neobittarella massiliensis</name>
    <name type="common">ex Bilen et al. 2018</name>
    <dbReference type="NCBI Taxonomy" id="2041842"/>
    <lineage>
        <taxon>Bacteria</taxon>
        <taxon>Bacillati</taxon>
        <taxon>Bacillota</taxon>
        <taxon>Clostridia</taxon>
        <taxon>Eubacteriales</taxon>
        <taxon>Oscillospiraceae</taxon>
        <taxon>Neobittarella (ex Bilen et al. 2018)</taxon>
    </lineage>
</organism>
<dbReference type="AlphaFoldDB" id="A0A8J6IPL4"/>
<feature type="binding site" evidence="6">
    <location>
        <position position="266"/>
    </location>
    <ligand>
        <name>NAD(+)</name>
        <dbReference type="ChEBI" id="CHEBI:57540"/>
    </ligand>
</feature>
<comment type="cofactor">
    <cofactor evidence="6">
        <name>FAD</name>
        <dbReference type="ChEBI" id="CHEBI:57692"/>
    </cofactor>
    <text evidence="6">Binds 1 FAD per subunit.</text>
</comment>
<gene>
    <name evidence="10" type="ORF">H8K20_05765</name>
</gene>
<dbReference type="Gene3D" id="3.30.390.30">
    <property type="match status" value="1"/>
</dbReference>